<dbReference type="EMBL" id="OU895880">
    <property type="protein sequence ID" value="CAG9812280.1"/>
    <property type="molecule type" value="Genomic_DNA"/>
</dbReference>
<protein>
    <submittedName>
        <fullName evidence="2">Uncharacterized protein</fullName>
    </submittedName>
</protein>
<proteinExistence type="predicted"/>
<feature type="chain" id="PRO_5040506160" evidence="1">
    <location>
        <begin position="21"/>
        <end position="98"/>
    </location>
</feature>
<accession>A0A9N9WZK0</accession>
<feature type="signal peptide" evidence="1">
    <location>
        <begin position="1"/>
        <end position="20"/>
    </location>
</feature>
<evidence type="ECO:0000313" key="3">
    <source>
        <dbReference type="Proteomes" id="UP001153620"/>
    </source>
</evidence>
<dbReference type="Proteomes" id="UP001153620">
    <property type="component" value="Chromosome 4"/>
</dbReference>
<dbReference type="AlphaFoldDB" id="A0A9N9WZK0"/>
<evidence type="ECO:0000313" key="2">
    <source>
        <dbReference type="EMBL" id="CAG9812280.1"/>
    </source>
</evidence>
<keyword evidence="1" id="KW-0732">Signal</keyword>
<gene>
    <name evidence="2" type="ORF">CHIRRI_LOCUS15085</name>
</gene>
<keyword evidence="3" id="KW-1185">Reference proteome</keyword>
<organism evidence="2 3">
    <name type="scientific">Chironomus riparius</name>
    <dbReference type="NCBI Taxonomy" id="315576"/>
    <lineage>
        <taxon>Eukaryota</taxon>
        <taxon>Metazoa</taxon>
        <taxon>Ecdysozoa</taxon>
        <taxon>Arthropoda</taxon>
        <taxon>Hexapoda</taxon>
        <taxon>Insecta</taxon>
        <taxon>Pterygota</taxon>
        <taxon>Neoptera</taxon>
        <taxon>Endopterygota</taxon>
        <taxon>Diptera</taxon>
        <taxon>Nematocera</taxon>
        <taxon>Chironomoidea</taxon>
        <taxon>Chironomidae</taxon>
        <taxon>Chironominae</taxon>
        <taxon>Chironomus</taxon>
    </lineage>
</organism>
<sequence>MNLWMSLVIIFAICARCIFGGSPCSAVHNFMSPLSSGTHFQLSSTAQFNSIADMQEQIRIILMDSNISAMDQAILFSLVNATDEGVLCIISYYQSNAN</sequence>
<reference evidence="2" key="2">
    <citation type="submission" date="2022-10" db="EMBL/GenBank/DDBJ databases">
        <authorList>
            <consortium name="ENA_rothamsted_submissions"/>
            <consortium name="culmorum"/>
            <person name="King R."/>
        </authorList>
    </citation>
    <scope>NUCLEOTIDE SEQUENCE</scope>
</reference>
<evidence type="ECO:0000256" key="1">
    <source>
        <dbReference type="SAM" id="SignalP"/>
    </source>
</evidence>
<reference evidence="2" key="1">
    <citation type="submission" date="2022-01" db="EMBL/GenBank/DDBJ databases">
        <authorList>
            <person name="King R."/>
        </authorList>
    </citation>
    <scope>NUCLEOTIDE SEQUENCE</scope>
</reference>
<name>A0A9N9WZK0_9DIPT</name>